<proteinExistence type="inferred from homology"/>
<dbReference type="SUPFAM" id="SSF55961">
    <property type="entry name" value="Bet v1-like"/>
    <property type="match status" value="1"/>
</dbReference>
<gene>
    <name evidence="4" type="ORF">TK0001_5577</name>
</gene>
<comment type="similarity">
    <text evidence="1">Belongs to the AHA1 family.</text>
</comment>
<protein>
    <recommendedName>
        <fullName evidence="3">Activator of Hsp90 ATPase homologue 1/2-like C-terminal domain-containing protein</fullName>
    </recommendedName>
</protein>
<feature type="region of interest" description="Disordered" evidence="2">
    <location>
        <begin position="123"/>
        <end position="156"/>
    </location>
</feature>
<evidence type="ECO:0000256" key="2">
    <source>
        <dbReference type="SAM" id="MobiDB-lite"/>
    </source>
</evidence>
<evidence type="ECO:0000259" key="3">
    <source>
        <dbReference type="Pfam" id="PF08327"/>
    </source>
</evidence>
<accession>A0A2N9AXV7</accession>
<reference evidence="5" key="1">
    <citation type="submission" date="2017-10" db="EMBL/GenBank/DDBJ databases">
        <authorList>
            <person name="Regsiter A."/>
            <person name="William W."/>
        </authorList>
    </citation>
    <scope>NUCLEOTIDE SEQUENCE [LARGE SCALE GENOMIC DNA]</scope>
</reference>
<organism evidence="4 5">
    <name type="scientific">Methylorubrum extorquens</name>
    <name type="common">Methylobacterium dichloromethanicum</name>
    <name type="synonym">Methylobacterium extorquens</name>
    <dbReference type="NCBI Taxonomy" id="408"/>
    <lineage>
        <taxon>Bacteria</taxon>
        <taxon>Pseudomonadati</taxon>
        <taxon>Pseudomonadota</taxon>
        <taxon>Alphaproteobacteria</taxon>
        <taxon>Hyphomicrobiales</taxon>
        <taxon>Methylobacteriaceae</taxon>
        <taxon>Methylorubrum</taxon>
    </lineage>
</organism>
<evidence type="ECO:0000313" key="5">
    <source>
        <dbReference type="Proteomes" id="UP000233769"/>
    </source>
</evidence>
<dbReference type="AlphaFoldDB" id="A0A2N9AXV7"/>
<dbReference type="EMBL" id="LT962688">
    <property type="protein sequence ID" value="SOR32143.1"/>
    <property type="molecule type" value="Genomic_DNA"/>
</dbReference>
<sequence length="156" mass="17505">MNVSPLFRRFPGCAPTRLSGTSGSMLSMICLTPRTMMTDTEPAVVLVRTFRATCDKLYQAWTDPVMIQRWLAPGPNVVEQAETDLRVGGRFRLQTRGPDGAEHRISGCYRELEPARRIVQTWIYDGPPRPPARGGDASTDRVHPTGQRHQRYAPDP</sequence>
<feature type="compositionally biased region" description="Basic residues" evidence="2">
    <location>
        <begin position="146"/>
        <end position="156"/>
    </location>
</feature>
<dbReference type="InterPro" id="IPR013538">
    <property type="entry name" value="ASHA1/2-like_C"/>
</dbReference>
<dbReference type="InterPro" id="IPR023393">
    <property type="entry name" value="START-like_dom_sf"/>
</dbReference>
<dbReference type="Pfam" id="PF08327">
    <property type="entry name" value="AHSA1"/>
    <property type="match status" value="1"/>
</dbReference>
<name>A0A2N9AXV7_METEX</name>
<dbReference type="Gene3D" id="3.30.530.20">
    <property type="match status" value="1"/>
</dbReference>
<evidence type="ECO:0000313" key="4">
    <source>
        <dbReference type="EMBL" id="SOR32143.1"/>
    </source>
</evidence>
<evidence type="ECO:0000256" key="1">
    <source>
        <dbReference type="ARBA" id="ARBA00006817"/>
    </source>
</evidence>
<dbReference type="Proteomes" id="UP000233769">
    <property type="component" value="Chromosome tk0001"/>
</dbReference>
<feature type="domain" description="Activator of Hsp90 ATPase homologue 1/2-like C-terminal" evidence="3">
    <location>
        <begin position="52"/>
        <end position="129"/>
    </location>
</feature>